<keyword evidence="1" id="KW-0812">Transmembrane</keyword>
<name>E6YMU9_9HYPH</name>
<sequence>MDFTSNVHVVADAHYKMLFYKAMIKTLILILFSELRVFLFFKREVFSIELLYHTCGK</sequence>
<organism evidence="2">
    <name type="scientific">Bartonella rochalimae ATCC BAA-1498</name>
    <dbReference type="NCBI Taxonomy" id="685782"/>
    <lineage>
        <taxon>Bacteria</taxon>
        <taxon>Pseudomonadati</taxon>
        <taxon>Pseudomonadota</taxon>
        <taxon>Alphaproteobacteria</taxon>
        <taxon>Hyphomicrobiales</taxon>
        <taxon>Bartonellaceae</taxon>
        <taxon>Bartonella</taxon>
    </lineage>
</organism>
<feature type="transmembrane region" description="Helical" evidence="1">
    <location>
        <begin position="22"/>
        <end position="41"/>
    </location>
</feature>
<dbReference type="EMBL" id="FN645462">
    <property type="protein sequence ID" value="CBI78187.1"/>
    <property type="molecule type" value="Genomic_DNA"/>
</dbReference>
<gene>
    <name evidence="2" type="ORF">BARRO_80051</name>
</gene>
<keyword evidence="1" id="KW-1133">Transmembrane helix</keyword>
<accession>E6YMU9</accession>
<dbReference type="AlphaFoldDB" id="E6YMU9"/>
<keyword evidence="1" id="KW-0472">Membrane</keyword>
<proteinExistence type="predicted"/>
<evidence type="ECO:0000313" key="2">
    <source>
        <dbReference type="EMBL" id="CBI78187.1"/>
    </source>
</evidence>
<protein>
    <submittedName>
        <fullName evidence="2">Uncharacterized protein</fullName>
    </submittedName>
</protein>
<evidence type="ECO:0000256" key="1">
    <source>
        <dbReference type="SAM" id="Phobius"/>
    </source>
</evidence>
<reference evidence="2" key="1">
    <citation type="journal article" date="2011" name="PLoS Genet.">
        <title>Parallel evolution of a type IV secretion system in radiating lineages of the host-restricted bacterial pathogen Bartonella.</title>
        <authorList>
            <person name="Engel P."/>
            <person name="Salzburger W."/>
            <person name="Liesch M."/>
            <person name="Chang C.C."/>
            <person name="Maruyama S."/>
            <person name="Lanz C."/>
            <person name="Calteau A."/>
            <person name="Lajus A."/>
            <person name="Medigue C."/>
            <person name="Schuster S.C."/>
            <person name="Dehio C."/>
        </authorList>
    </citation>
    <scope>NUCLEOTIDE SEQUENCE</scope>
    <source>
        <strain evidence="2">ATCC BAA-1498</strain>
    </source>
</reference>